<dbReference type="AlphaFoldDB" id="A0AA96WLD2"/>
<sequence>MSTLEVTTSEVTAPEVTTPEVTIVVVPRERFQFAQLSLESLYEHTSYPFHLIYVDNNSPAKLQRYLQTESERKGFQLIRSDHFLSPNQARNVGLKQVRSKYVVFVDNDVIFAPGWLEALVKCTEETGAAVVGSLVCQYLPVHTIVHCAGGEYMSPDEYAKFLKGEPTVPQTPGVKGKWQIHEKTYHQNRKVAEVRDQLKRQPTGFVEFHAMLVRTEIFEQIGRLDEGFSCTKEYLDFCMLVARAGGSVYFEPDSVVTFLTHPPAPALHWSDLPYFMVRWSDAWERESLLHFQQKWDLAEGKYFSKRLKKLGWRRREEMIRPLVEPFSFLGANSRKWLEKRLVALEKWLNRHVTATLVQ</sequence>
<dbReference type="EMBL" id="CP053587">
    <property type="protein sequence ID" value="WNZ27628.1"/>
    <property type="molecule type" value="Genomic_DNA"/>
</dbReference>
<name>A0AA96WLD2_9CYAN</name>
<feature type="domain" description="Glycosyltransferase 2-like" evidence="1">
    <location>
        <begin position="28"/>
        <end position="137"/>
    </location>
</feature>
<organism evidence="2">
    <name type="scientific">Leptolyngbya sp. NK1-12</name>
    <dbReference type="NCBI Taxonomy" id="2547451"/>
    <lineage>
        <taxon>Bacteria</taxon>
        <taxon>Bacillati</taxon>
        <taxon>Cyanobacteriota</taxon>
        <taxon>Cyanophyceae</taxon>
        <taxon>Leptolyngbyales</taxon>
        <taxon>Leptolyngbyaceae</taxon>
        <taxon>Leptolyngbya group</taxon>
        <taxon>Leptolyngbya</taxon>
    </lineage>
</organism>
<evidence type="ECO:0000259" key="1">
    <source>
        <dbReference type="Pfam" id="PF00535"/>
    </source>
</evidence>
<gene>
    <name evidence="2" type="ORF">HJG54_32785</name>
</gene>
<dbReference type="SUPFAM" id="SSF53448">
    <property type="entry name" value="Nucleotide-diphospho-sugar transferases"/>
    <property type="match status" value="1"/>
</dbReference>
<dbReference type="Pfam" id="PF00535">
    <property type="entry name" value="Glycos_transf_2"/>
    <property type="match status" value="1"/>
</dbReference>
<dbReference type="PANTHER" id="PTHR43179">
    <property type="entry name" value="RHAMNOSYLTRANSFERASE WBBL"/>
    <property type="match status" value="1"/>
</dbReference>
<dbReference type="InterPro" id="IPR029044">
    <property type="entry name" value="Nucleotide-diphossugar_trans"/>
</dbReference>
<protein>
    <submittedName>
        <fullName evidence="2">Glycosyltransferase</fullName>
    </submittedName>
</protein>
<dbReference type="RefSeq" id="WP_316436027.1">
    <property type="nucleotide sequence ID" value="NZ_CP053587.1"/>
</dbReference>
<dbReference type="Gene3D" id="3.90.550.10">
    <property type="entry name" value="Spore Coat Polysaccharide Biosynthesis Protein SpsA, Chain A"/>
    <property type="match status" value="1"/>
</dbReference>
<dbReference type="InterPro" id="IPR001173">
    <property type="entry name" value="Glyco_trans_2-like"/>
</dbReference>
<accession>A0AA96WLD2</accession>
<dbReference type="PANTHER" id="PTHR43179:SF7">
    <property type="entry name" value="RHAMNOSYLTRANSFERASE WBBL"/>
    <property type="match status" value="1"/>
</dbReference>
<reference evidence="2" key="1">
    <citation type="submission" date="2020-05" db="EMBL/GenBank/DDBJ databases">
        <authorList>
            <person name="Zhu T."/>
            <person name="Keshari N."/>
            <person name="Lu X."/>
        </authorList>
    </citation>
    <scope>NUCLEOTIDE SEQUENCE</scope>
    <source>
        <strain evidence="2">NK1-12</strain>
    </source>
</reference>
<proteinExistence type="predicted"/>
<evidence type="ECO:0000313" key="2">
    <source>
        <dbReference type="EMBL" id="WNZ27628.1"/>
    </source>
</evidence>